<dbReference type="InterPro" id="IPR022482">
    <property type="entry name" value="Proteasome_ATPase"/>
</dbReference>
<dbReference type="Pfam" id="PF17758">
    <property type="entry name" value="Prot_ATP_ID_OB_N"/>
    <property type="match status" value="1"/>
</dbReference>
<dbReference type="InterPro" id="IPR032501">
    <property type="entry name" value="Prot_ATP_ID_OB_2nd"/>
</dbReference>
<dbReference type="GO" id="GO:0016887">
    <property type="term" value="F:ATP hydrolysis activity"/>
    <property type="evidence" value="ECO:0007669"/>
    <property type="project" value="UniProtKB-UniRule"/>
</dbReference>
<dbReference type="AlphaFoldDB" id="A0A255EAG9"/>
<dbReference type="InterPro" id="IPR012340">
    <property type="entry name" value="NA-bd_OB-fold"/>
</dbReference>
<keyword evidence="7" id="KW-0647">Proteasome</keyword>
<protein>
    <recommendedName>
        <fullName evidence="4">AAA ATPase forming ring-shaped complexes</fullName>
        <shortName evidence="4">ARC</shortName>
    </recommendedName>
</protein>
<dbReference type="InterPro" id="IPR003959">
    <property type="entry name" value="ATPase_AAA_core"/>
</dbReference>
<feature type="binding site" evidence="4">
    <location>
        <begin position="294"/>
        <end position="299"/>
    </location>
    <ligand>
        <name>ATP</name>
        <dbReference type="ChEBI" id="CHEBI:30616"/>
    </ligand>
</feature>
<dbReference type="Gene3D" id="1.20.5.170">
    <property type="match status" value="1"/>
</dbReference>
<dbReference type="PANTHER" id="PTHR23077">
    <property type="entry name" value="AAA-FAMILY ATPASE"/>
    <property type="match status" value="1"/>
</dbReference>
<comment type="similarity">
    <text evidence="4 5">Belongs to the AAA ATPase family.</text>
</comment>
<evidence type="ECO:0000313" key="7">
    <source>
        <dbReference type="EMBL" id="OYN86495.1"/>
    </source>
</evidence>
<dbReference type="HAMAP" id="MF_02112">
    <property type="entry name" value="ARC_ATPase"/>
    <property type="match status" value="1"/>
</dbReference>
<dbReference type="PANTHER" id="PTHR23077:SF144">
    <property type="entry name" value="PROTEASOME-ASSOCIATED ATPASE"/>
    <property type="match status" value="1"/>
</dbReference>
<dbReference type="Pfam" id="PF16450">
    <property type="entry name" value="Prot_ATP_ID_OB_C"/>
    <property type="match status" value="1"/>
</dbReference>
<dbReference type="Pfam" id="PF00004">
    <property type="entry name" value="AAA"/>
    <property type="match status" value="1"/>
</dbReference>
<keyword evidence="2 4" id="KW-0067">ATP-binding</keyword>
<comment type="caution">
    <text evidence="7">The sequence shown here is derived from an EMBL/GenBank/DDBJ whole genome shotgun (WGS) entry which is preliminary data.</text>
</comment>
<reference evidence="7 8" key="1">
    <citation type="submission" date="2017-07" db="EMBL/GenBank/DDBJ databases">
        <title>Draft whole genome sequences of clinical Proprionibacteriaceae strains.</title>
        <authorList>
            <person name="Bernier A.-M."/>
            <person name="Bernard K."/>
            <person name="Domingo M.-C."/>
        </authorList>
    </citation>
    <scope>NUCLEOTIDE SEQUENCE [LARGE SCALE GENOMIC DNA]</scope>
    <source>
        <strain evidence="7 8">NML 160184</strain>
    </source>
</reference>
<dbReference type="SUPFAM" id="SSF52540">
    <property type="entry name" value="P-loop containing nucleoside triphosphate hydrolases"/>
    <property type="match status" value="1"/>
</dbReference>
<dbReference type="InterPro" id="IPR003593">
    <property type="entry name" value="AAA+_ATPase"/>
</dbReference>
<dbReference type="FunFam" id="3.40.50.300:FF:001025">
    <property type="entry name" value="ATPase family, AAA domain-containing 2B"/>
    <property type="match status" value="1"/>
</dbReference>
<evidence type="ECO:0000256" key="1">
    <source>
        <dbReference type="ARBA" id="ARBA00022741"/>
    </source>
</evidence>
<feature type="domain" description="AAA+ ATPase" evidence="6">
    <location>
        <begin position="283"/>
        <end position="429"/>
    </location>
</feature>
<name>A0A255EAG9_9ACTN</name>
<comment type="subunit">
    <text evidence="4">Homohexamer. Assembles into a hexameric ring structure.</text>
</comment>
<dbReference type="InterPro" id="IPR027417">
    <property type="entry name" value="P-loop_NTPase"/>
</dbReference>
<gene>
    <name evidence="4 7" type="primary">arc</name>
    <name evidence="7" type="ORF">CGZ92_09115</name>
</gene>
<evidence type="ECO:0000313" key="8">
    <source>
        <dbReference type="Proteomes" id="UP000216533"/>
    </source>
</evidence>
<sequence>MSTTRPHPEPRSGLRARLVSDLRWVPSLHRTCTRSRWRSDRRTGAPMTDLAQRLRDENARLQRRITEVRAEQRTLADSNDKLSATLRDARDKLAGLRQQIEELRQPPLQIGMVTDRTAEDDLVDVIVNGRRLRVRIDDELPGGELTVGRQVLLDETAVAVGVLDLPDTGELATIRELMPADDATGVNRVRIQTRSDEERVMRLAADVALDDLTVGDTLLIDRSLGLAWSRVERQEVENLVLEEIPDVTWHDIGGLEDQIEQVRDSVELPFQHRDVFQRYGLAAPKGVLLYGPPGCGKTMIAKAVARSLSGEAGRSYFLNIKGPELLNKYVGETERQIRLIFGRAKERAQDGVPVIVFFDEMDSLFRTRGTGVSSDVESTVVPQLLSELDGVEQLSNVIVIGASNREDLIDPAILRPGRLDVKIRLDRPDADAARDIFSKYLTSSVPLHPSLGEGPDAIAAAIDAVVSDMYATDDAHAFVRATYSDGRTDTWYNKDFVSGAMINNIVRRAKKMAIKEVLTGGEDGVRLAHLMAACRDEFAENEDLPDTSSPAAWARISGRREGQVVALEVLRH</sequence>
<accession>A0A255EAG9</accession>
<dbReference type="InterPro" id="IPR003960">
    <property type="entry name" value="ATPase_AAA_CS"/>
</dbReference>
<evidence type="ECO:0000256" key="2">
    <source>
        <dbReference type="ARBA" id="ARBA00022840"/>
    </source>
</evidence>
<dbReference type="GO" id="GO:0019941">
    <property type="term" value="P:modification-dependent protein catabolic process"/>
    <property type="evidence" value="ECO:0007669"/>
    <property type="project" value="InterPro"/>
</dbReference>
<dbReference type="Proteomes" id="UP000216533">
    <property type="component" value="Unassembled WGS sequence"/>
</dbReference>
<dbReference type="SMART" id="SM00382">
    <property type="entry name" value="AAA"/>
    <property type="match status" value="1"/>
</dbReference>
<dbReference type="EMBL" id="NMVI01000018">
    <property type="protein sequence ID" value="OYN86495.1"/>
    <property type="molecule type" value="Genomic_DNA"/>
</dbReference>
<dbReference type="GO" id="GO:0010498">
    <property type="term" value="P:proteasomal protein catabolic process"/>
    <property type="evidence" value="ECO:0007669"/>
    <property type="project" value="InterPro"/>
</dbReference>
<organism evidence="7 8">
    <name type="scientific">Parenemella sanctibonifatiensis</name>
    <dbReference type="NCBI Taxonomy" id="2016505"/>
    <lineage>
        <taxon>Bacteria</taxon>
        <taxon>Bacillati</taxon>
        <taxon>Actinomycetota</taxon>
        <taxon>Actinomycetes</taxon>
        <taxon>Propionibacteriales</taxon>
        <taxon>Propionibacteriaceae</taxon>
        <taxon>Parenemella</taxon>
    </lineage>
</organism>
<dbReference type="InterPro" id="IPR041626">
    <property type="entry name" value="Prot_ATP_ID_OB_N"/>
</dbReference>
<evidence type="ECO:0000256" key="3">
    <source>
        <dbReference type="ARBA" id="ARBA00023054"/>
    </source>
</evidence>
<dbReference type="Gene3D" id="1.10.8.60">
    <property type="match status" value="1"/>
</dbReference>
<evidence type="ECO:0000256" key="5">
    <source>
        <dbReference type="RuleBase" id="RU003651"/>
    </source>
</evidence>
<keyword evidence="1 4" id="KW-0547">Nucleotide-binding</keyword>
<dbReference type="GO" id="GO:0000502">
    <property type="term" value="C:proteasome complex"/>
    <property type="evidence" value="ECO:0007669"/>
    <property type="project" value="UniProtKB-KW"/>
</dbReference>
<dbReference type="InterPro" id="IPR050168">
    <property type="entry name" value="AAA_ATPase_domain"/>
</dbReference>
<dbReference type="Gene3D" id="3.40.50.300">
    <property type="entry name" value="P-loop containing nucleotide triphosphate hydrolases"/>
    <property type="match status" value="1"/>
</dbReference>
<dbReference type="Gene3D" id="2.40.50.140">
    <property type="entry name" value="Nucleic acid-binding proteins"/>
    <property type="match status" value="2"/>
</dbReference>
<dbReference type="GO" id="GO:0005524">
    <property type="term" value="F:ATP binding"/>
    <property type="evidence" value="ECO:0007669"/>
    <property type="project" value="UniProtKB-UniRule"/>
</dbReference>
<dbReference type="NCBIfam" id="TIGR03689">
    <property type="entry name" value="pup_AAA"/>
    <property type="match status" value="1"/>
</dbReference>
<evidence type="ECO:0000256" key="4">
    <source>
        <dbReference type="HAMAP-Rule" id="MF_02112"/>
    </source>
</evidence>
<proteinExistence type="inferred from homology"/>
<dbReference type="PROSITE" id="PS00674">
    <property type="entry name" value="AAA"/>
    <property type="match status" value="1"/>
</dbReference>
<evidence type="ECO:0000259" key="6">
    <source>
        <dbReference type="SMART" id="SM00382"/>
    </source>
</evidence>
<feature type="coiled-coil region" evidence="4">
    <location>
        <begin position="51"/>
        <end position="106"/>
    </location>
</feature>
<keyword evidence="3 4" id="KW-0175">Coiled coil</keyword>